<dbReference type="Pfam" id="PF13561">
    <property type="entry name" value="adh_short_C2"/>
    <property type="match status" value="1"/>
</dbReference>
<gene>
    <name evidence="4" type="ORF">G3I67_08465</name>
</gene>
<comment type="caution">
    <text evidence="4">The sequence shown here is derived from an EMBL/GenBank/DDBJ whole genome shotgun (WGS) entry which is preliminary data.</text>
</comment>
<dbReference type="SUPFAM" id="SSF51735">
    <property type="entry name" value="NAD(P)-binding Rossmann-fold domains"/>
    <property type="match status" value="1"/>
</dbReference>
<dbReference type="PRINTS" id="PR00080">
    <property type="entry name" value="SDRFAMILY"/>
</dbReference>
<feature type="domain" description="Ketoreductase" evidence="3">
    <location>
        <begin position="7"/>
        <end position="180"/>
    </location>
</feature>
<dbReference type="SMART" id="SM00822">
    <property type="entry name" value="PKS_KR"/>
    <property type="match status" value="1"/>
</dbReference>
<dbReference type="RefSeq" id="WP_163654261.1">
    <property type="nucleotide sequence ID" value="NZ_JAAGRN010000005.1"/>
</dbReference>
<accession>A0A6B2R0X0</accession>
<dbReference type="FunFam" id="3.40.50.720:FF:000084">
    <property type="entry name" value="Short-chain dehydrogenase reductase"/>
    <property type="match status" value="1"/>
</dbReference>
<keyword evidence="2" id="KW-0560">Oxidoreductase</keyword>
<dbReference type="PANTHER" id="PTHR42760">
    <property type="entry name" value="SHORT-CHAIN DEHYDROGENASES/REDUCTASES FAMILY MEMBER"/>
    <property type="match status" value="1"/>
</dbReference>
<protein>
    <submittedName>
        <fullName evidence="4">SDR family oxidoreductase</fullName>
    </submittedName>
</protein>
<evidence type="ECO:0000256" key="2">
    <source>
        <dbReference type="ARBA" id="ARBA00023002"/>
    </source>
</evidence>
<dbReference type="Gene3D" id="3.40.50.720">
    <property type="entry name" value="NAD(P)-binding Rossmann-like Domain"/>
    <property type="match status" value="1"/>
</dbReference>
<dbReference type="CDD" id="cd05233">
    <property type="entry name" value="SDR_c"/>
    <property type="match status" value="1"/>
</dbReference>
<dbReference type="AlphaFoldDB" id="A0A6B2R0X0"/>
<dbReference type="PANTHER" id="PTHR42760:SF115">
    <property type="entry name" value="3-OXOACYL-[ACYL-CARRIER-PROTEIN] REDUCTASE FABG"/>
    <property type="match status" value="1"/>
</dbReference>
<name>A0A6B2R0X0_9BURK</name>
<reference evidence="4" key="1">
    <citation type="submission" date="2020-02" db="EMBL/GenBank/DDBJ databases">
        <authorList>
            <person name="Chen W.-M."/>
        </authorList>
    </citation>
    <scope>NUCLEOTIDE SEQUENCE</scope>
    <source>
        <strain evidence="4">NBD-18</strain>
    </source>
</reference>
<dbReference type="EMBL" id="JAAGRN010000005">
    <property type="protein sequence ID" value="NDY83264.1"/>
    <property type="molecule type" value="Genomic_DNA"/>
</dbReference>
<organism evidence="4">
    <name type="scientific">Sheuella amnicola</name>
    <dbReference type="NCBI Taxonomy" id="2707330"/>
    <lineage>
        <taxon>Bacteria</taxon>
        <taxon>Pseudomonadati</taxon>
        <taxon>Pseudomonadota</taxon>
        <taxon>Betaproteobacteria</taxon>
        <taxon>Burkholderiales</taxon>
        <taxon>Alcaligenaceae</taxon>
        <taxon>Sheuella</taxon>
    </lineage>
</organism>
<evidence type="ECO:0000313" key="4">
    <source>
        <dbReference type="EMBL" id="NDY83264.1"/>
    </source>
</evidence>
<dbReference type="PRINTS" id="PR00081">
    <property type="entry name" value="GDHRDH"/>
</dbReference>
<evidence type="ECO:0000259" key="3">
    <source>
        <dbReference type="SMART" id="SM00822"/>
    </source>
</evidence>
<dbReference type="InterPro" id="IPR036291">
    <property type="entry name" value="NAD(P)-bd_dom_sf"/>
</dbReference>
<comment type="similarity">
    <text evidence="1">Belongs to the short-chain dehydrogenases/reductases (SDR) family.</text>
</comment>
<sequence length="266" mass="27813">MTQPFISVVTGGSSGIGAACVRHLAKRGDTVILLDLPGTWDDEKLRKLGAQAGYACDVTDEKAVREVAAMIEKKHGPVSGLVNSAGILQHKLPPDQLTMKEWDRVVEVDQRGTYLACAVFGSRMAELGSGAIVNIASVTGWRSVPLHAYAPAKAAVISMTACLAAEWGRSGVRVNAISPGYTLTEALQAAIDRGDRQPEELTIQAAMGRMVTPDEIADSAGFLLSKAASAITGINLPVDAGWLAGANWITYGGMPASRAVNSGGAR</sequence>
<dbReference type="InterPro" id="IPR057326">
    <property type="entry name" value="KR_dom"/>
</dbReference>
<dbReference type="InterPro" id="IPR002347">
    <property type="entry name" value="SDR_fam"/>
</dbReference>
<evidence type="ECO:0000256" key="1">
    <source>
        <dbReference type="ARBA" id="ARBA00006484"/>
    </source>
</evidence>
<proteinExistence type="inferred from homology"/>
<dbReference type="GO" id="GO:0016616">
    <property type="term" value="F:oxidoreductase activity, acting on the CH-OH group of donors, NAD or NADP as acceptor"/>
    <property type="evidence" value="ECO:0007669"/>
    <property type="project" value="UniProtKB-ARBA"/>
</dbReference>